<dbReference type="GO" id="GO:0003700">
    <property type="term" value="F:DNA-binding transcription factor activity"/>
    <property type="evidence" value="ECO:0007669"/>
    <property type="project" value="InterPro"/>
</dbReference>
<dbReference type="GO" id="GO:0003677">
    <property type="term" value="F:DNA binding"/>
    <property type="evidence" value="ECO:0007669"/>
    <property type="project" value="UniProtKB-KW"/>
</dbReference>
<dbReference type="PROSITE" id="PS50995">
    <property type="entry name" value="HTH_MARR_2"/>
    <property type="match status" value="1"/>
</dbReference>
<name>A0A1H2IMB0_9ACTN</name>
<proteinExistence type="predicted"/>
<keyword evidence="4" id="KW-1185">Reference proteome</keyword>
<evidence type="ECO:0000313" key="4">
    <source>
        <dbReference type="Proteomes" id="UP000182977"/>
    </source>
</evidence>
<accession>A0A1H2IMB0</accession>
<dbReference type="InterPro" id="IPR036388">
    <property type="entry name" value="WH-like_DNA-bd_sf"/>
</dbReference>
<dbReference type="AlphaFoldDB" id="A0A1H2IMB0"/>
<dbReference type="PANTHER" id="PTHR39515:SF2">
    <property type="entry name" value="HTH-TYPE TRANSCRIPTIONAL REGULATOR RV0880"/>
    <property type="match status" value="1"/>
</dbReference>
<dbReference type="Pfam" id="PF01047">
    <property type="entry name" value="MarR"/>
    <property type="match status" value="1"/>
</dbReference>
<dbReference type="EMBL" id="LT629791">
    <property type="protein sequence ID" value="SDU44988.1"/>
    <property type="molecule type" value="Genomic_DNA"/>
</dbReference>
<feature type="domain" description="HTH marR-type" evidence="2">
    <location>
        <begin position="27"/>
        <end position="159"/>
    </location>
</feature>
<evidence type="ECO:0000313" key="3">
    <source>
        <dbReference type="EMBL" id="SDU44988.1"/>
    </source>
</evidence>
<reference evidence="4" key="1">
    <citation type="submission" date="2016-10" db="EMBL/GenBank/DDBJ databases">
        <authorList>
            <person name="Varghese N."/>
            <person name="Submissions S."/>
        </authorList>
    </citation>
    <scope>NUCLEOTIDE SEQUENCE [LARGE SCALE GENOMIC DNA]</scope>
    <source>
        <strain evidence="4">DSM 45079</strain>
    </source>
</reference>
<organism evidence="3 4">
    <name type="scientific">Jiangella alkaliphila</name>
    <dbReference type="NCBI Taxonomy" id="419479"/>
    <lineage>
        <taxon>Bacteria</taxon>
        <taxon>Bacillati</taxon>
        <taxon>Actinomycetota</taxon>
        <taxon>Actinomycetes</taxon>
        <taxon>Jiangellales</taxon>
        <taxon>Jiangellaceae</taxon>
        <taxon>Jiangella</taxon>
    </lineage>
</organism>
<dbReference type="InterPro" id="IPR000835">
    <property type="entry name" value="HTH_MarR-typ"/>
</dbReference>
<feature type="compositionally biased region" description="Polar residues" evidence="1">
    <location>
        <begin position="1"/>
        <end position="17"/>
    </location>
</feature>
<dbReference type="SUPFAM" id="SSF46785">
    <property type="entry name" value="Winged helix' DNA-binding domain"/>
    <property type="match status" value="1"/>
</dbReference>
<evidence type="ECO:0000259" key="2">
    <source>
        <dbReference type="PROSITE" id="PS50995"/>
    </source>
</evidence>
<dbReference type="PANTHER" id="PTHR39515">
    <property type="entry name" value="CONSERVED PROTEIN"/>
    <property type="match status" value="1"/>
</dbReference>
<dbReference type="STRING" id="419479.SAMN04488563_1828"/>
<dbReference type="Gene3D" id="1.10.10.10">
    <property type="entry name" value="Winged helix-like DNA-binding domain superfamily/Winged helix DNA-binding domain"/>
    <property type="match status" value="1"/>
</dbReference>
<protein>
    <submittedName>
        <fullName evidence="3">DNA-binding transcriptional regulator, MarR family</fullName>
    </submittedName>
</protein>
<feature type="region of interest" description="Disordered" evidence="1">
    <location>
        <begin position="1"/>
        <end position="29"/>
    </location>
</feature>
<dbReference type="InterPro" id="IPR036390">
    <property type="entry name" value="WH_DNA-bd_sf"/>
</dbReference>
<dbReference type="RefSeq" id="WP_231948785.1">
    <property type="nucleotide sequence ID" value="NZ_LBMC01000019.1"/>
</dbReference>
<dbReference type="SMART" id="SM00347">
    <property type="entry name" value="HTH_MARR"/>
    <property type="match status" value="1"/>
</dbReference>
<dbReference type="Proteomes" id="UP000182977">
    <property type="component" value="Chromosome I"/>
</dbReference>
<dbReference type="InterPro" id="IPR052526">
    <property type="entry name" value="HTH-type_Bedaq_tolerance"/>
</dbReference>
<sequence length="163" mass="17873">MPAAKISQNTAPQSQPARSGPAQPRTQAGLASSLRIAVGRLNRRIRNQREDDSLTLNQLSALGILGRKGPLPVGELAACERIRPPSMTRIVSGLEELGLAVREPDLDDRRVINVRITDAGKARTAADRKRRDAWLTHKLRDLSPDERDRLRAALPVLEKLAGL</sequence>
<evidence type="ECO:0000256" key="1">
    <source>
        <dbReference type="SAM" id="MobiDB-lite"/>
    </source>
</evidence>
<keyword evidence="3" id="KW-0238">DNA-binding</keyword>
<gene>
    <name evidence="3" type="ORF">SAMN04488563_1828</name>
</gene>